<feature type="chain" id="PRO_5001992276" description="DUF5017 domain-containing protein" evidence="1">
    <location>
        <begin position="19"/>
        <end position="191"/>
    </location>
</feature>
<dbReference type="AlphaFoldDB" id="A0A0A2MFP1"/>
<dbReference type="eggNOG" id="ENOG5030YPN">
    <property type="taxonomic scope" value="Bacteria"/>
</dbReference>
<evidence type="ECO:0000313" key="2">
    <source>
        <dbReference type="EMBL" id="KGO91512.1"/>
    </source>
</evidence>
<dbReference type="OrthoDB" id="1339516at2"/>
<feature type="signal peptide" evidence="1">
    <location>
        <begin position="1"/>
        <end position="18"/>
    </location>
</feature>
<keyword evidence="1" id="KW-0732">Signal</keyword>
<dbReference type="PROSITE" id="PS51257">
    <property type="entry name" value="PROKAR_LIPOPROTEIN"/>
    <property type="match status" value="1"/>
</dbReference>
<evidence type="ECO:0000313" key="3">
    <source>
        <dbReference type="Proteomes" id="UP000030111"/>
    </source>
</evidence>
<reference evidence="2 3" key="1">
    <citation type="submission" date="2013-09" db="EMBL/GenBank/DDBJ databases">
        <authorList>
            <person name="Zeng Z."/>
            <person name="Chen C."/>
        </authorList>
    </citation>
    <scope>NUCLEOTIDE SEQUENCE [LARGE SCALE GENOMIC DNA]</scope>
    <source>
        <strain evidence="2 3">WB 4.1-42</strain>
    </source>
</reference>
<comment type="caution">
    <text evidence="2">The sequence shown here is derived from an EMBL/GenBank/DDBJ whole genome shotgun (WGS) entry which is preliminary data.</text>
</comment>
<proteinExistence type="predicted"/>
<evidence type="ECO:0008006" key="4">
    <source>
        <dbReference type="Google" id="ProtNLM"/>
    </source>
</evidence>
<dbReference type="Proteomes" id="UP000030111">
    <property type="component" value="Unassembled WGS sequence"/>
</dbReference>
<sequence>MKKTFLFLSLGVLAIACSGDDATTIKDSAQNKVVLLQVDYLTGAFEGGKELIFPEAEDFTLTYDYTSPGDFGDITLNYEEVNQPLFAGTIVWDGKGEREFPEAIDAISAFATTNTNVALPANDTFEQVNYNEDAYPENMSYQPLWEAVDNLQVVKEYRQSNPTAKVRVFLYTPSVGMGNPAEWDYYLILKN</sequence>
<evidence type="ECO:0000256" key="1">
    <source>
        <dbReference type="SAM" id="SignalP"/>
    </source>
</evidence>
<gene>
    <name evidence="2" type="ORF">Q766_17430</name>
</gene>
<protein>
    <recommendedName>
        <fullName evidence="4">DUF5017 domain-containing protein</fullName>
    </recommendedName>
</protein>
<dbReference type="RefSeq" id="WP_026991175.1">
    <property type="nucleotide sequence ID" value="NZ_AUGP01000025.1"/>
</dbReference>
<accession>A0A0A2MFP1</accession>
<name>A0A0A2MFP1_9FLAO</name>
<dbReference type="EMBL" id="JRLY01000018">
    <property type="protein sequence ID" value="KGO91512.1"/>
    <property type="molecule type" value="Genomic_DNA"/>
</dbReference>
<keyword evidence="3" id="KW-1185">Reference proteome</keyword>
<organism evidence="2 3">
    <name type="scientific">Flavobacterium subsaxonicum WB 4.1-42 = DSM 21790</name>
    <dbReference type="NCBI Taxonomy" id="1121898"/>
    <lineage>
        <taxon>Bacteria</taxon>
        <taxon>Pseudomonadati</taxon>
        <taxon>Bacteroidota</taxon>
        <taxon>Flavobacteriia</taxon>
        <taxon>Flavobacteriales</taxon>
        <taxon>Flavobacteriaceae</taxon>
        <taxon>Flavobacterium</taxon>
    </lineage>
</organism>